<dbReference type="AlphaFoldDB" id="A0A6L2N1D2"/>
<dbReference type="PANTHER" id="PTHR11439">
    <property type="entry name" value="GAG-POL-RELATED RETROTRANSPOSON"/>
    <property type="match status" value="1"/>
</dbReference>
<accession>A0A6L2N1D2</accession>
<dbReference type="PANTHER" id="PTHR11439:SF495">
    <property type="entry name" value="REVERSE TRANSCRIPTASE, RNA-DEPENDENT DNA POLYMERASE-RELATED"/>
    <property type="match status" value="1"/>
</dbReference>
<evidence type="ECO:0000256" key="2">
    <source>
        <dbReference type="SAM" id="MobiDB-lite"/>
    </source>
</evidence>
<organism evidence="5">
    <name type="scientific">Tanacetum cinerariifolium</name>
    <name type="common">Dalmatian daisy</name>
    <name type="synonym">Chrysanthemum cinerariifolium</name>
    <dbReference type="NCBI Taxonomy" id="118510"/>
    <lineage>
        <taxon>Eukaryota</taxon>
        <taxon>Viridiplantae</taxon>
        <taxon>Streptophyta</taxon>
        <taxon>Embryophyta</taxon>
        <taxon>Tracheophyta</taxon>
        <taxon>Spermatophyta</taxon>
        <taxon>Magnoliopsida</taxon>
        <taxon>eudicotyledons</taxon>
        <taxon>Gunneridae</taxon>
        <taxon>Pentapetalae</taxon>
        <taxon>asterids</taxon>
        <taxon>campanulids</taxon>
        <taxon>Asterales</taxon>
        <taxon>Asteraceae</taxon>
        <taxon>Asteroideae</taxon>
        <taxon>Anthemideae</taxon>
        <taxon>Anthemidinae</taxon>
        <taxon>Tanacetum</taxon>
    </lineage>
</organism>
<feature type="compositionally biased region" description="Basic and acidic residues" evidence="2">
    <location>
        <begin position="319"/>
        <end position="354"/>
    </location>
</feature>
<feature type="coiled-coil region" evidence="1">
    <location>
        <begin position="178"/>
        <end position="205"/>
    </location>
</feature>
<dbReference type="Pfam" id="PF07727">
    <property type="entry name" value="RVT_2"/>
    <property type="match status" value="1"/>
</dbReference>
<sequence length="919" mass="103828">MDQDSAHMVAASKVPMLKLVNTAQAVNTTHGVSTASTQVNVAYSTNIDNLSDVVICVFFASQPNSPQLIHEDLQHINPDDMEEMDLRWQMAMLTIRARRECRAPGNQDNKNKENSRWSVPVETSTSTALVSCDGLDGYDLSDQAEEGPNYALMAFSSLSSESKVSNESTCSKSCLETVKLLKSQNDQLLKDLKKSELMILDYKEKDGGYVAFEGNPKRGKIIGKVTIKTDHLRKFDGKADEGFFVGYSLNSKAFRVFNSKTRIVEENLHIRFSESTPNVVGTKASDNVGQNRKETEHVKDYILLPLWTVDPPFSKNPKSSHDNGSKPLNDDGKKDEEDPRKESECNDHEKEDNVKNTNNVNAAGTNKVNVVDDGVVANMNNLDTTIQVSLIPTTRIHKDHPLDQVIRDLQSATQTRQMSKNLEEHRFSTFLYGKIEEDVDVCQPLGFEDPDFPDKVCKVEKALYGLHQAPRAWYETLSTYLLDNGFQRGKIDKTLFIKRHKGDIFLMISMGELTFFFGLQVKQKKVAIFISQDKYVAKILKKFRFTKVKTASTTMETHKPLLKDEDGEEVDVHMYRSMIGSLMYLTSSRPNIMFAVCDCTRYQVNIKVSHLHAVKRNFRLISWQCKKQTVVASSITKAEYVAALSYCRKVLWIQNQLLDSGVESSGDEESLGDDASKQGRIDAINVDKDITLVSVQDDAYKEMFIMDTLVGDELIVDASQVSAAGEVSTTSVSVSAASAATTGNGKEKMIEPIKPKKRKDQIRLDEEVALKLQAEFDEEERIAREKAKNEQEANITLIKTCDDIQAKIDADHELSKRMQAQEQEELYIEKQTWKDTSSRSWLEEEVVIDAIAVKPPNIVGWKIYKEGNKNLYKLVKAKYESTRPVEDLDLLLWGDLKSMFKPHVEDEVWKMQQGYKVLN</sequence>
<reference evidence="5" key="1">
    <citation type="journal article" date="2019" name="Sci. Rep.">
        <title>Draft genome of Tanacetum cinerariifolium, the natural source of mosquito coil.</title>
        <authorList>
            <person name="Yamashiro T."/>
            <person name="Shiraishi A."/>
            <person name="Satake H."/>
            <person name="Nakayama K."/>
        </authorList>
    </citation>
    <scope>NUCLEOTIDE SEQUENCE</scope>
</reference>
<evidence type="ECO:0000259" key="4">
    <source>
        <dbReference type="Pfam" id="PF25597"/>
    </source>
</evidence>
<evidence type="ECO:0000256" key="1">
    <source>
        <dbReference type="SAM" id="Coils"/>
    </source>
</evidence>
<protein>
    <submittedName>
        <fullName evidence="5">Uncharacterized protein</fullName>
    </submittedName>
</protein>
<gene>
    <name evidence="5" type="ORF">Tci_052004</name>
</gene>
<feature type="domain" description="Reverse transcriptase Ty1/copia-type" evidence="3">
    <location>
        <begin position="428"/>
        <end position="500"/>
    </location>
</feature>
<dbReference type="EMBL" id="BKCJ010007995">
    <property type="protein sequence ID" value="GEU80026.1"/>
    <property type="molecule type" value="Genomic_DNA"/>
</dbReference>
<proteinExistence type="predicted"/>
<name>A0A6L2N1D2_TANCI</name>
<dbReference type="Pfam" id="PF25597">
    <property type="entry name" value="SH3_retrovirus"/>
    <property type="match status" value="1"/>
</dbReference>
<keyword evidence="1" id="KW-0175">Coiled coil</keyword>
<comment type="caution">
    <text evidence="5">The sequence shown here is derived from an EMBL/GenBank/DDBJ whole genome shotgun (WGS) entry which is preliminary data.</text>
</comment>
<dbReference type="InterPro" id="IPR057670">
    <property type="entry name" value="SH3_retrovirus"/>
</dbReference>
<feature type="domain" description="Retroviral polymerase SH3-like" evidence="4">
    <location>
        <begin position="225"/>
        <end position="276"/>
    </location>
</feature>
<evidence type="ECO:0000259" key="3">
    <source>
        <dbReference type="Pfam" id="PF07727"/>
    </source>
</evidence>
<feature type="region of interest" description="Disordered" evidence="2">
    <location>
        <begin position="313"/>
        <end position="362"/>
    </location>
</feature>
<evidence type="ECO:0000313" key="5">
    <source>
        <dbReference type="EMBL" id="GEU80026.1"/>
    </source>
</evidence>
<dbReference type="InterPro" id="IPR013103">
    <property type="entry name" value="RVT_2"/>
</dbReference>